<organism evidence="6 8">
    <name type="scientific">Clostridium butyricum</name>
    <dbReference type="NCBI Taxonomy" id="1492"/>
    <lineage>
        <taxon>Bacteria</taxon>
        <taxon>Bacillati</taxon>
        <taxon>Bacillota</taxon>
        <taxon>Clostridia</taxon>
        <taxon>Eubacteriales</taxon>
        <taxon>Clostridiaceae</taxon>
        <taxon>Clostridium</taxon>
    </lineage>
</organism>
<dbReference type="Proteomes" id="UP000515243">
    <property type="component" value="Chromosome 1"/>
</dbReference>
<evidence type="ECO:0000256" key="2">
    <source>
        <dbReference type="ARBA" id="ARBA00023125"/>
    </source>
</evidence>
<dbReference type="OrthoDB" id="9776746at2"/>
<dbReference type="GO" id="GO:0003677">
    <property type="term" value="F:DNA binding"/>
    <property type="evidence" value="ECO:0007669"/>
    <property type="project" value="UniProtKB-KW"/>
</dbReference>
<evidence type="ECO:0000313" key="9">
    <source>
        <dbReference type="Proteomes" id="UP000515243"/>
    </source>
</evidence>
<dbReference type="AlphaFoldDB" id="A0A0Q0YC68"/>
<evidence type="ECO:0000256" key="3">
    <source>
        <dbReference type="ARBA" id="ARBA00023163"/>
    </source>
</evidence>
<dbReference type="EMBL" id="CP030775">
    <property type="protein sequence ID" value="AXB85134.1"/>
    <property type="molecule type" value="Genomic_DNA"/>
</dbReference>
<dbReference type="InterPro" id="IPR012318">
    <property type="entry name" value="HTH_CRP"/>
</dbReference>
<dbReference type="Gene3D" id="1.10.10.10">
    <property type="entry name" value="Winged helix-like DNA-binding domain superfamily/Winged helix DNA-binding domain"/>
    <property type="match status" value="1"/>
</dbReference>
<evidence type="ECO:0000313" key="7">
    <source>
        <dbReference type="EMBL" id="QMW91234.1"/>
    </source>
</evidence>
<sequence>MNRKNNEEIREDKIKNLFSVYPVLKMIEEKNEGIIKNNVQFRTLQADEDISSKGKGTCQGILFVLNGNINIKRINEDGDETNLYNIGEGELCHEALSCLLSYKPLNIMGIALQKSEICIVPMDIVKKVLLESSEFLSYMYKDIYEKFTVVIEKKEDKNHKSVESRIVEYFLNKKTSIIYETHKDIAFEIDSRREVVSRKLKLFEKEGYIRLERGKISILKDLNEILKKIEM</sequence>
<keyword evidence="2" id="KW-0238">DNA-binding</keyword>
<protein>
    <submittedName>
        <fullName evidence="5">Crp/Fnr family transcriptional regulator</fullName>
    </submittedName>
    <submittedName>
        <fullName evidence="6">Helix-turn-helix domain-containing protein</fullName>
    </submittedName>
</protein>
<reference evidence="6 8" key="3">
    <citation type="submission" date="2020-01" db="EMBL/GenBank/DDBJ databases">
        <title>Genome sequence of a 1,3-propanediol producer, Clostridium butyricum S3.</title>
        <authorList>
            <person name="Zhou J."/>
        </authorList>
    </citation>
    <scope>NUCLEOTIDE SEQUENCE [LARGE SCALE GENOMIC DNA]</scope>
    <source>
        <strain evidence="6 8">S3</strain>
    </source>
</reference>
<dbReference type="InterPro" id="IPR018490">
    <property type="entry name" value="cNMP-bd_dom_sf"/>
</dbReference>
<dbReference type="EMBL" id="CP040626">
    <property type="protein sequence ID" value="QMW91234.1"/>
    <property type="molecule type" value="Genomic_DNA"/>
</dbReference>
<dbReference type="EMBL" id="WOFV02000022">
    <property type="protein sequence ID" value="NAS17950.1"/>
    <property type="molecule type" value="Genomic_DNA"/>
</dbReference>
<evidence type="ECO:0000256" key="1">
    <source>
        <dbReference type="ARBA" id="ARBA00023015"/>
    </source>
</evidence>
<gene>
    <name evidence="5" type="ORF">DRB99_09175</name>
    <name evidence="7" type="ORF">FF104_09760</name>
    <name evidence="6" type="ORF">GND98_008690</name>
</gene>
<reference evidence="5" key="1">
    <citation type="submission" date="2018-07" db="EMBL/GenBank/DDBJ databases">
        <title>Complete genome sequence of Clostridium butyricum S-45-5 isolated from human feces.</title>
        <authorList>
            <person name="Chang Y.-H."/>
            <person name="Shin Y."/>
        </authorList>
    </citation>
    <scope>NUCLEOTIDE SEQUENCE [LARGE SCALE GENOMIC DNA]</scope>
    <source>
        <strain evidence="5">S-45-5</strain>
    </source>
</reference>
<dbReference type="SUPFAM" id="SSF51206">
    <property type="entry name" value="cAMP-binding domain-like"/>
    <property type="match status" value="1"/>
</dbReference>
<feature type="domain" description="HTH crp-type" evidence="4">
    <location>
        <begin position="172"/>
        <end position="220"/>
    </location>
</feature>
<dbReference type="KEGG" id="cbut:ATN24_11090"/>
<dbReference type="SUPFAM" id="SSF46785">
    <property type="entry name" value="Winged helix' DNA-binding domain"/>
    <property type="match status" value="1"/>
</dbReference>
<keyword evidence="3" id="KW-0804">Transcription</keyword>
<evidence type="ECO:0000313" key="8">
    <source>
        <dbReference type="Proteomes" id="UP000474042"/>
    </source>
</evidence>
<keyword evidence="1" id="KW-0805">Transcription regulation</keyword>
<evidence type="ECO:0000313" key="5">
    <source>
        <dbReference type="EMBL" id="AXB85134.1"/>
    </source>
</evidence>
<dbReference type="Gene3D" id="2.60.120.10">
    <property type="entry name" value="Jelly Rolls"/>
    <property type="match status" value="1"/>
</dbReference>
<dbReference type="Pfam" id="PF13545">
    <property type="entry name" value="HTH_Crp_2"/>
    <property type="match status" value="1"/>
</dbReference>
<dbReference type="GO" id="GO:0006355">
    <property type="term" value="P:regulation of DNA-templated transcription"/>
    <property type="evidence" value="ECO:0007669"/>
    <property type="project" value="InterPro"/>
</dbReference>
<name>A0A0Q0YC68_CLOBU</name>
<evidence type="ECO:0000313" key="6">
    <source>
        <dbReference type="EMBL" id="NAS17950.1"/>
    </source>
</evidence>
<dbReference type="InterPro" id="IPR036390">
    <property type="entry name" value="WH_DNA-bd_sf"/>
</dbReference>
<dbReference type="RefSeq" id="WP_002580349.1">
    <property type="nucleotide sequence ID" value="NZ_AP019716.1"/>
</dbReference>
<proteinExistence type="predicted"/>
<accession>A0A0Q0YC68</accession>
<evidence type="ECO:0000259" key="4">
    <source>
        <dbReference type="SMART" id="SM00419"/>
    </source>
</evidence>
<dbReference type="InterPro" id="IPR014710">
    <property type="entry name" value="RmlC-like_jellyroll"/>
</dbReference>
<dbReference type="Proteomes" id="UP000474042">
    <property type="component" value="Unassembled WGS sequence"/>
</dbReference>
<reference evidence="7 9" key="2">
    <citation type="submission" date="2019-05" db="EMBL/GenBank/DDBJ databases">
        <authorList>
            <person name="Schori C."/>
            <person name="Ahrens C."/>
        </authorList>
    </citation>
    <scope>NUCLEOTIDE SEQUENCE [LARGE SCALE GENOMIC DNA]</scope>
    <source>
        <strain evidence="7 9">DSM 10702</strain>
    </source>
</reference>
<dbReference type="SMART" id="SM00419">
    <property type="entry name" value="HTH_CRP"/>
    <property type="match status" value="1"/>
</dbReference>
<dbReference type="InterPro" id="IPR036388">
    <property type="entry name" value="WH-like_DNA-bd_sf"/>
</dbReference>
<dbReference type="GeneID" id="92944450"/>